<name>T0QUD1_AERSA</name>
<dbReference type="InterPro" id="IPR002059">
    <property type="entry name" value="CSP_DNA-bd"/>
</dbReference>
<evidence type="ECO:0000259" key="3">
    <source>
        <dbReference type="PROSITE" id="PS51857"/>
    </source>
</evidence>
<proteinExistence type="predicted"/>
<reference evidence="5" key="1">
    <citation type="journal article" date="2018" name="BMC Genomics">
        <title>The complete and fully assembled genome sequence of Aeromonas salmonicida subsp. pectinolytica and its comparative analysis with other Aeromonas species: investigation of the mobilome in environmental and pathogenic strains.</title>
        <authorList>
            <person name="Pfeiffer F."/>
            <person name="Zamora-Lagos M.A."/>
            <person name="Blettinger M."/>
            <person name="Yeroslaviz A."/>
            <person name="Dahl A."/>
            <person name="Gruber S."/>
            <person name="Habermann B.H."/>
        </authorList>
    </citation>
    <scope>NUCLEOTIDE SEQUENCE [LARGE SCALE GENOMIC DNA]</scope>
    <source>
        <strain evidence="5">34mel</strain>
    </source>
</reference>
<organism evidence="4 5">
    <name type="scientific">Aeromonas salmonicida subsp. pectinolytica 34mel</name>
    <dbReference type="NCBI Taxonomy" id="1324960"/>
    <lineage>
        <taxon>Bacteria</taxon>
        <taxon>Pseudomonadati</taxon>
        <taxon>Pseudomonadota</taxon>
        <taxon>Gammaproteobacteria</taxon>
        <taxon>Aeromonadales</taxon>
        <taxon>Aeromonadaceae</taxon>
        <taxon>Aeromonas</taxon>
    </lineage>
</organism>
<sequence>MRESGVVRAFDPLKGYGFIRREKGKDVFFFYSEISEEDRLLYVGDIVSFVVEIKPKGPSALDVRREGRLFI</sequence>
<evidence type="ECO:0000256" key="2">
    <source>
        <dbReference type="ARBA" id="ARBA00022490"/>
    </source>
</evidence>
<dbReference type="InterPro" id="IPR012340">
    <property type="entry name" value="NA-bd_OB-fold"/>
</dbReference>
<dbReference type="OrthoDB" id="72963at2"/>
<dbReference type="Pfam" id="PF00313">
    <property type="entry name" value="CSD"/>
    <property type="match status" value="1"/>
</dbReference>
<dbReference type="Gene3D" id="2.40.50.140">
    <property type="entry name" value="Nucleic acid-binding proteins"/>
    <property type="match status" value="1"/>
</dbReference>
<dbReference type="GO" id="GO:0003676">
    <property type="term" value="F:nucleic acid binding"/>
    <property type="evidence" value="ECO:0007669"/>
    <property type="project" value="InterPro"/>
</dbReference>
<dbReference type="NCBIfam" id="NF038236">
    <property type="entry name" value="retron_eff_Se72"/>
    <property type="match status" value="1"/>
</dbReference>
<dbReference type="Proteomes" id="UP000222916">
    <property type="component" value="Chromosome"/>
</dbReference>
<dbReference type="RefSeq" id="WP_021140820.1">
    <property type="nucleotide sequence ID" value="NZ_ARYZ02000084.1"/>
</dbReference>
<keyword evidence="2" id="KW-0963">Cytoplasm</keyword>
<protein>
    <submittedName>
        <fullName evidence="4">Cold shock protein CspA</fullName>
    </submittedName>
</protein>
<evidence type="ECO:0000313" key="4">
    <source>
        <dbReference type="EMBL" id="ATP11207.1"/>
    </source>
</evidence>
<dbReference type="SUPFAM" id="SSF50249">
    <property type="entry name" value="Nucleic acid-binding proteins"/>
    <property type="match status" value="1"/>
</dbReference>
<evidence type="ECO:0000313" key="5">
    <source>
        <dbReference type="Proteomes" id="UP000222916"/>
    </source>
</evidence>
<dbReference type="PRINTS" id="PR00050">
    <property type="entry name" value="COLDSHOCK"/>
</dbReference>
<accession>T0QUD1</accession>
<dbReference type="PIRSF" id="PIRSF002599">
    <property type="entry name" value="Cold_shock_A"/>
    <property type="match status" value="1"/>
</dbReference>
<evidence type="ECO:0000256" key="1">
    <source>
        <dbReference type="ARBA" id="ARBA00004496"/>
    </source>
</evidence>
<dbReference type="GO" id="GO:0005829">
    <property type="term" value="C:cytosol"/>
    <property type="evidence" value="ECO:0007669"/>
    <property type="project" value="UniProtKB-ARBA"/>
</dbReference>
<gene>
    <name evidence="4" type="primary">cspA7</name>
    <name evidence="4" type="ORF">Asalp_41330</name>
</gene>
<comment type="subcellular location">
    <subcellularLocation>
        <location evidence="1">Cytoplasm</location>
    </subcellularLocation>
</comment>
<dbReference type="AlphaFoldDB" id="T0QUD1"/>
<dbReference type="EMBL" id="CP022426">
    <property type="protein sequence ID" value="ATP11207.1"/>
    <property type="molecule type" value="Genomic_DNA"/>
</dbReference>
<dbReference type="InterPro" id="IPR012156">
    <property type="entry name" value="Cold_shock_CspA"/>
</dbReference>
<dbReference type="SMART" id="SM00357">
    <property type="entry name" value="CSP"/>
    <property type="match status" value="1"/>
</dbReference>
<dbReference type="InterPro" id="IPR011129">
    <property type="entry name" value="CSD"/>
</dbReference>
<feature type="domain" description="CSD" evidence="3">
    <location>
        <begin position="2"/>
        <end position="65"/>
    </location>
</feature>
<dbReference type="PROSITE" id="PS51857">
    <property type="entry name" value="CSD_2"/>
    <property type="match status" value="1"/>
</dbReference>